<dbReference type="OrthoDB" id="5959530at2"/>
<comment type="caution">
    <text evidence="1">The sequence shown here is derived from an EMBL/GenBank/DDBJ whole genome shotgun (WGS) entry which is preliminary data.</text>
</comment>
<evidence type="ECO:0000313" key="1">
    <source>
        <dbReference type="EMBL" id="RSD30626.1"/>
    </source>
</evidence>
<gene>
    <name evidence="1" type="ORF">EJA03_13085</name>
</gene>
<dbReference type="RefSeq" id="WP_125322191.1">
    <property type="nucleotide sequence ID" value="NZ_AP024889.1"/>
</dbReference>
<evidence type="ECO:0000313" key="2">
    <source>
        <dbReference type="Proteomes" id="UP000269041"/>
    </source>
</evidence>
<sequence>MIGDLLAILALCCIALVFWQQRRQAELAKTIATNKCKQLELQLLSVALKGHKAKMPDGTWYWHSIYQFEFSSLGDDCYQGEIIMRGFQLIRVQLPPHRM</sequence>
<keyword evidence="2" id="KW-1185">Reference proteome</keyword>
<dbReference type="EMBL" id="RSFA01000059">
    <property type="protein sequence ID" value="RSD30626.1"/>
    <property type="molecule type" value="Genomic_DNA"/>
</dbReference>
<dbReference type="InterPro" id="IPR021732">
    <property type="entry name" value="DUF3301"/>
</dbReference>
<accession>A0A3R9F5X6</accession>
<proteinExistence type="predicted"/>
<dbReference type="Proteomes" id="UP000269041">
    <property type="component" value="Unassembled WGS sequence"/>
</dbReference>
<name>A0A3R9F5X6_9VIBR</name>
<reference evidence="1 2" key="1">
    <citation type="submission" date="2018-12" db="EMBL/GenBank/DDBJ databases">
        <title>Genomic taxonomy of the Vibrionaceae family.</title>
        <authorList>
            <person name="Gomez-Gil B."/>
            <person name="Enciso-Ibarra K."/>
        </authorList>
    </citation>
    <scope>NUCLEOTIDE SEQUENCE [LARGE SCALE GENOMIC DNA]</scope>
    <source>
        <strain evidence="1 2">CAIM 594</strain>
    </source>
</reference>
<protein>
    <submittedName>
        <fullName evidence="1">DUF3301 domain-containing protein</fullName>
    </submittedName>
</protein>
<dbReference type="Pfam" id="PF11743">
    <property type="entry name" value="DUF3301"/>
    <property type="match status" value="1"/>
</dbReference>
<organism evidence="1 2">
    <name type="scientific">Vibrio pectenicida</name>
    <dbReference type="NCBI Taxonomy" id="62763"/>
    <lineage>
        <taxon>Bacteria</taxon>
        <taxon>Pseudomonadati</taxon>
        <taxon>Pseudomonadota</taxon>
        <taxon>Gammaproteobacteria</taxon>
        <taxon>Vibrionales</taxon>
        <taxon>Vibrionaceae</taxon>
        <taxon>Vibrio</taxon>
    </lineage>
</organism>
<dbReference type="AlphaFoldDB" id="A0A3R9F5X6"/>